<comment type="caution">
    <text evidence="1">The sequence shown here is derived from an EMBL/GenBank/DDBJ whole genome shotgun (WGS) entry which is preliminary data.</text>
</comment>
<dbReference type="Proteomes" id="UP000485058">
    <property type="component" value="Unassembled WGS sequence"/>
</dbReference>
<reference evidence="1 2" key="1">
    <citation type="submission" date="2020-02" db="EMBL/GenBank/DDBJ databases">
        <title>Draft genome sequence of Haematococcus lacustris strain NIES-144.</title>
        <authorList>
            <person name="Morimoto D."/>
            <person name="Nakagawa S."/>
            <person name="Yoshida T."/>
            <person name="Sawayama S."/>
        </authorList>
    </citation>
    <scope>NUCLEOTIDE SEQUENCE [LARGE SCALE GENOMIC DNA]</scope>
    <source>
        <strain evidence="1 2">NIES-144</strain>
    </source>
</reference>
<dbReference type="SUPFAM" id="SSF51126">
    <property type="entry name" value="Pectin lyase-like"/>
    <property type="match status" value="1"/>
</dbReference>
<sequence>MLVVASLAAAAAQTRVGNVTFLQEAVALASDISLDQGVYTLSATLLVRTRSLRITGQGPGITVLDCGGLAISALSVQSSGTFVVSNLSISNCQDTPLVFNLTTNNATTDQLHQPISRVELQQVHVVNCSGFPAAGAWVRGAGVSLLLQSVVFQGNHGREAEQLYPSPSLDRGGSHTLLAELFLPTSSFIATGLTLDGNGGPTAGTTAANTTSLYSTLGVHFEGSNRVPLAYLPPGTTAASASQLPLAALPQLVWTDFTATGNQATQFSAAHISCEAGCSVSITGATIANNSCLVPSPLAADVAGALSDAARQDPPGRLGFKLRRPAALAVLGSDGHHLQAAGPAPALPASPSAAGMVASVDLSPPTSLAGNGSSLSRVVASGLLVQGNQGCSGVLLGSSWWVAAAAESLARLGPALAQSQVAWGASVYLAQSLFDSNVAPQFLGAAGLTLLGTGPTTLRDCSFTANTIPGTGDPAVPSQPWADPTPYGYVGSGAGVYVEQVGSSLEVVGTWDSERQQSSCSFTGSKVPGISGAMALLGANQTVAVTGCAVRFNPSSCNMIAVDSALSLGNSSLVMRDCSLTDNYGGWVHAPQISFTVKKCLFA</sequence>
<dbReference type="AlphaFoldDB" id="A0A699ZH26"/>
<protein>
    <submittedName>
        <fullName evidence="1">Uncharacterized protein</fullName>
    </submittedName>
</protein>
<keyword evidence="2" id="KW-1185">Reference proteome</keyword>
<proteinExistence type="predicted"/>
<evidence type="ECO:0000313" key="2">
    <source>
        <dbReference type="Proteomes" id="UP000485058"/>
    </source>
</evidence>
<gene>
    <name evidence="1" type="ORF">HaLaN_18844</name>
</gene>
<evidence type="ECO:0000313" key="1">
    <source>
        <dbReference type="EMBL" id="GFH21521.1"/>
    </source>
</evidence>
<name>A0A699ZH26_HAELA</name>
<accession>A0A699ZH26</accession>
<dbReference type="InterPro" id="IPR011050">
    <property type="entry name" value="Pectin_lyase_fold/virulence"/>
</dbReference>
<organism evidence="1 2">
    <name type="scientific">Haematococcus lacustris</name>
    <name type="common">Green alga</name>
    <name type="synonym">Haematococcus pluvialis</name>
    <dbReference type="NCBI Taxonomy" id="44745"/>
    <lineage>
        <taxon>Eukaryota</taxon>
        <taxon>Viridiplantae</taxon>
        <taxon>Chlorophyta</taxon>
        <taxon>core chlorophytes</taxon>
        <taxon>Chlorophyceae</taxon>
        <taxon>CS clade</taxon>
        <taxon>Chlamydomonadales</taxon>
        <taxon>Haematococcaceae</taxon>
        <taxon>Haematococcus</taxon>
    </lineage>
</organism>
<dbReference type="EMBL" id="BLLF01001846">
    <property type="protein sequence ID" value="GFH21521.1"/>
    <property type="molecule type" value="Genomic_DNA"/>
</dbReference>